<organism evidence="1 3">
    <name type="scientific">Adineta steineri</name>
    <dbReference type="NCBI Taxonomy" id="433720"/>
    <lineage>
        <taxon>Eukaryota</taxon>
        <taxon>Metazoa</taxon>
        <taxon>Spiralia</taxon>
        <taxon>Gnathifera</taxon>
        <taxon>Rotifera</taxon>
        <taxon>Eurotatoria</taxon>
        <taxon>Bdelloidea</taxon>
        <taxon>Adinetida</taxon>
        <taxon>Adinetidae</taxon>
        <taxon>Adineta</taxon>
    </lineage>
</organism>
<name>A0A814WSK6_9BILA</name>
<dbReference type="OrthoDB" id="288590at2759"/>
<evidence type="ECO:0000313" key="1">
    <source>
        <dbReference type="EMBL" id="CAF1209697.1"/>
    </source>
</evidence>
<evidence type="ECO:0000313" key="3">
    <source>
        <dbReference type="Proteomes" id="UP000663891"/>
    </source>
</evidence>
<comment type="caution">
    <text evidence="1">The sequence shown here is derived from an EMBL/GenBank/DDBJ whole genome shotgun (WGS) entry which is preliminary data.</text>
</comment>
<dbReference type="EMBL" id="CAJNON010000345">
    <property type="protein sequence ID" value="CAF1209697.1"/>
    <property type="molecule type" value="Genomic_DNA"/>
</dbReference>
<dbReference type="SUPFAM" id="SSF51197">
    <property type="entry name" value="Clavaminate synthase-like"/>
    <property type="match status" value="1"/>
</dbReference>
<reference evidence="1" key="1">
    <citation type="submission" date="2021-02" db="EMBL/GenBank/DDBJ databases">
        <authorList>
            <person name="Nowell W R."/>
        </authorList>
    </citation>
    <scope>NUCLEOTIDE SEQUENCE</scope>
</reference>
<dbReference type="InterPro" id="IPR027443">
    <property type="entry name" value="IPNS-like_sf"/>
</dbReference>
<dbReference type="Gene3D" id="2.60.120.330">
    <property type="entry name" value="B-lactam Antibiotic, Isopenicillin N Synthase, Chain"/>
    <property type="match status" value="1"/>
</dbReference>
<dbReference type="EMBL" id="CAJOAY010002992">
    <property type="protein sequence ID" value="CAF3994530.1"/>
    <property type="molecule type" value="Genomic_DNA"/>
</dbReference>
<gene>
    <name evidence="2" type="ORF">OKA104_LOCUS29412</name>
    <name evidence="1" type="ORF">VCS650_LOCUS26108</name>
</gene>
<protein>
    <submittedName>
        <fullName evidence="1">Uncharacterized protein</fullName>
    </submittedName>
</protein>
<sequence>MSSIWLNYYSQDQQLSQHLYKLLALTLNLDEHWFDNKISLQAQNHFNGDLVSRWTNDHWISTPHRVIASLNNNSACQSIASFCQININEIVTCIPTCYSKNKPSKYPPIRS</sequence>
<proteinExistence type="predicted"/>
<dbReference type="Proteomes" id="UP000663881">
    <property type="component" value="Unassembled WGS sequence"/>
</dbReference>
<accession>A0A814WSK6</accession>
<evidence type="ECO:0000313" key="2">
    <source>
        <dbReference type="EMBL" id="CAF3994530.1"/>
    </source>
</evidence>
<dbReference type="AlphaFoldDB" id="A0A814WSK6"/>
<dbReference type="Proteomes" id="UP000663891">
    <property type="component" value="Unassembled WGS sequence"/>
</dbReference>